<evidence type="ECO:0000313" key="4">
    <source>
        <dbReference type="Proteomes" id="UP001519342"/>
    </source>
</evidence>
<keyword evidence="2" id="KW-0812">Transmembrane</keyword>
<gene>
    <name evidence="3" type="ORF">J2Z76_003230</name>
</gene>
<organism evidence="3 4">
    <name type="scientific">Sedimentibacter acidaminivorans</name>
    <dbReference type="NCBI Taxonomy" id="913099"/>
    <lineage>
        <taxon>Bacteria</taxon>
        <taxon>Bacillati</taxon>
        <taxon>Bacillota</taxon>
        <taxon>Tissierellia</taxon>
        <taxon>Sedimentibacter</taxon>
    </lineage>
</organism>
<keyword evidence="4" id="KW-1185">Reference proteome</keyword>
<keyword evidence="2" id="KW-1133">Transmembrane helix</keyword>
<dbReference type="PROSITE" id="PS00409">
    <property type="entry name" value="PROKAR_NTER_METHYL"/>
    <property type="match status" value="1"/>
</dbReference>
<sequence length="1370" mass="153646">MRTRKGFTLIELILAIALLGILAISFISVFPSQLKNISFGGNITEDAFEDQGVLEEIIFDVKSRIQDGDSLSDIPEWSEAPDVEVLGQTVAMQKLYYESTGSNRDMTVYLSERLAEIEVRNLLNVQNVSIKVSNDPLNLVADLTTAPYLTAIYDDNSAQVGFFANLFKWWRTEPGVDPATLKFPDDYVLISVSQDTKILTNLLDNVGANSYVVLTVTPVDVNGFRGSSVMSSNKVYVMGAEWRVGAFPWVDIDNDYEYDSSDYDLIKESVTNKLDARSPYPDPSDPSVNLDLTDGSLFVPMKVSPSYSSEPGNEAIEVDGSEKIEWLIERNINLAKDFTVLNGSDIKIISGLGSNGGTVFIHPYVELDSSGDPVVVGGVPQLLDTGVSLKTSGDILLEAAGKGNVYMYGNAELEGNNVSIKSRGSIGINNSRIESDGDVILDSDDDAYITGSRKITINETDFESSNTGSKIIVNSPEDLYFKGGSWSTEQTLYINEGDAVYFERGDNRVNNLGNLHLGDTSLIKFKTSMIDDLSNQLRIRVVKESDTKMKLITHNYFRNIGYSTASNNIVFNLENTWKDIGNSTSNIEFSASILSGDGDVDDIKFSFDGSDIINIEQNTSTQTDLTRVRLEFRDKYSNRQIKGVGIFSYEIDASGNATIIVEEELPVDTYFITFDSNGGTPVDAMEKAYGDPITAPPAPTRLGFTFIGWDPELPSYMPNYDFTVRANWEPIQYYVTFYGNGGTPVESTKSIYYGNSYSSIMTTPSYSGYHFDGWFTTANGPGEEVLSSDIYSLFGNQNLYARWSNNNYTVTFDSNGGSTPNPSTKTVDYGNEYGNLPEPTRTGYTFNGWYTERTGGTRIYSNTQVTIIGNHTLYAHWTGRTYTVTFDSNEGSTPNPRTKTVTFGSTYGTLPNVSRNRYDFDGWFTDQSGGTRITENTQVYTDSNHTLYAHWSSSGGSCPFVYSFDGTDYNFEHESIPFSISKALETTSYGTLRKLESKDGIYNVRIAENLDEKSFINGFSLYAVDYPRDSDVEYVKVDIDGNPHTIAEKQYPLRIEEKVTGNDVLYEVTTDGVLAGTDVRQMNTKDFMSIYEVEFNKPSSEAELGKFMISVQKSYFTTILGEYYLDKVNAKNDFWLLEKLLGLPLIENRFEDFMKVITMNVEVWDGKKWIEQGNIKAGRDLMEEFLVPIDLSLIDPNTDKVIIRLSHGAGLFEIESVSMDYSINQIDRVRELKISSALFNEETDVYSDFKKHNDNKRTKLIKGDIIDLEYVAPELDENMNRGYYVALTGYYYMDPEIREVSDILESGDKSTITNIKTILDSIKGIYEDNRSVIKWLFGLMKDSFKKPLDDKVEQIIKSQYNEIMEYWNKK</sequence>
<proteinExistence type="predicted"/>
<evidence type="ECO:0000313" key="3">
    <source>
        <dbReference type="EMBL" id="MBP1927333.1"/>
    </source>
</evidence>
<dbReference type="Pfam" id="PF09479">
    <property type="entry name" value="Flg_new"/>
    <property type="match status" value="4"/>
</dbReference>
<dbReference type="Proteomes" id="UP001519342">
    <property type="component" value="Unassembled WGS sequence"/>
</dbReference>
<dbReference type="Pfam" id="PF07963">
    <property type="entry name" value="N_methyl"/>
    <property type="match status" value="1"/>
</dbReference>
<evidence type="ECO:0000256" key="2">
    <source>
        <dbReference type="SAM" id="Phobius"/>
    </source>
</evidence>
<dbReference type="InterPro" id="IPR042229">
    <property type="entry name" value="Listeria/Bacterioides_rpt_sf"/>
</dbReference>
<dbReference type="InterPro" id="IPR013378">
    <property type="entry name" value="InlB-like_B-rpt"/>
</dbReference>
<dbReference type="EMBL" id="JAGGKS010000012">
    <property type="protein sequence ID" value="MBP1927333.1"/>
    <property type="molecule type" value="Genomic_DNA"/>
</dbReference>
<reference evidence="3 4" key="1">
    <citation type="submission" date="2021-03" db="EMBL/GenBank/DDBJ databases">
        <title>Genomic Encyclopedia of Type Strains, Phase IV (KMG-IV): sequencing the most valuable type-strain genomes for metagenomic binning, comparative biology and taxonomic classification.</title>
        <authorList>
            <person name="Goeker M."/>
        </authorList>
    </citation>
    <scope>NUCLEOTIDE SEQUENCE [LARGE SCALE GENOMIC DNA]</scope>
    <source>
        <strain evidence="3 4">DSM 24004</strain>
    </source>
</reference>
<comment type="caution">
    <text evidence="3">The sequence shown here is derived from an EMBL/GenBank/DDBJ whole genome shotgun (WGS) entry which is preliminary data.</text>
</comment>
<name>A0ABS4GI28_9FIRM</name>
<feature type="transmembrane region" description="Helical" evidence="2">
    <location>
        <begin position="12"/>
        <end position="30"/>
    </location>
</feature>
<dbReference type="NCBIfam" id="TIGR02543">
    <property type="entry name" value="List_Bact_rpt"/>
    <property type="match status" value="2"/>
</dbReference>
<keyword evidence="2" id="KW-0472">Membrane</keyword>
<dbReference type="NCBIfam" id="TIGR02532">
    <property type="entry name" value="IV_pilin_GFxxxE"/>
    <property type="match status" value="1"/>
</dbReference>
<evidence type="ECO:0000256" key="1">
    <source>
        <dbReference type="ARBA" id="ARBA00004196"/>
    </source>
</evidence>
<dbReference type="RefSeq" id="WP_209513041.1">
    <property type="nucleotide sequence ID" value="NZ_JAGGKS010000012.1"/>
</dbReference>
<accession>A0ABS4GI28</accession>
<dbReference type="InterPro" id="IPR012902">
    <property type="entry name" value="N_methyl_site"/>
</dbReference>
<comment type="subcellular location">
    <subcellularLocation>
        <location evidence="1">Cell envelope</location>
    </subcellularLocation>
</comment>
<protein>
    <submittedName>
        <fullName evidence="3">Repeat protein (TIGR02543 family)/prepilin-type N-terminal cleavage/methylation domain-containing protein</fullName>
    </submittedName>
</protein>
<dbReference type="Gene3D" id="2.60.40.4270">
    <property type="entry name" value="Listeria-Bacteroides repeat domain"/>
    <property type="match status" value="4"/>
</dbReference>